<dbReference type="InterPro" id="IPR051052">
    <property type="entry name" value="Diverse_substrate_MTase"/>
</dbReference>
<dbReference type="RefSeq" id="WP_271188886.1">
    <property type="nucleotide sequence ID" value="NZ_BSFP01000003.1"/>
</dbReference>
<evidence type="ECO:0000256" key="2">
    <source>
        <dbReference type="ARBA" id="ARBA00022679"/>
    </source>
</evidence>
<dbReference type="Pfam" id="PF13649">
    <property type="entry name" value="Methyltransf_25"/>
    <property type="match status" value="1"/>
</dbReference>
<reference evidence="4" key="2">
    <citation type="submission" date="2023-01" db="EMBL/GenBank/DDBJ databases">
        <authorList>
            <person name="Sun Q."/>
            <person name="Evtushenko L."/>
        </authorList>
    </citation>
    <scope>NUCLEOTIDE SEQUENCE</scope>
    <source>
        <strain evidence="4">VKM Ac-1321</strain>
    </source>
</reference>
<evidence type="ECO:0000313" key="4">
    <source>
        <dbReference type="EMBL" id="GLK99226.1"/>
    </source>
</evidence>
<dbReference type="SUPFAM" id="SSF53335">
    <property type="entry name" value="S-adenosyl-L-methionine-dependent methyltransferases"/>
    <property type="match status" value="1"/>
</dbReference>
<keyword evidence="1 4" id="KW-0489">Methyltransferase</keyword>
<dbReference type="CDD" id="cd02440">
    <property type="entry name" value="AdoMet_MTases"/>
    <property type="match status" value="1"/>
</dbReference>
<dbReference type="InterPro" id="IPR041698">
    <property type="entry name" value="Methyltransf_25"/>
</dbReference>
<evidence type="ECO:0000313" key="5">
    <source>
        <dbReference type="Proteomes" id="UP001143480"/>
    </source>
</evidence>
<dbReference type="PANTHER" id="PTHR44942">
    <property type="entry name" value="METHYLTRANSF_11 DOMAIN-CONTAINING PROTEIN"/>
    <property type="match status" value="1"/>
</dbReference>
<keyword evidence="2" id="KW-0808">Transferase</keyword>
<gene>
    <name evidence="4" type="ORF">GCM10017581_009670</name>
</gene>
<dbReference type="PANTHER" id="PTHR44942:SF4">
    <property type="entry name" value="METHYLTRANSFERASE TYPE 11 DOMAIN-CONTAINING PROTEIN"/>
    <property type="match status" value="1"/>
</dbReference>
<dbReference type="Proteomes" id="UP001143480">
    <property type="component" value="Unassembled WGS sequence"/>
</dbReference>
<dbReference type="Gene3D" id="3.40.50.150">
    <property type="entry name" value="Vaccinia Virus protein VP39"/>
    <property type="match status" value="1"/>
</dbReference>
<dbReference type="GO" id="GO:0032259">
    <property type="term" value="P:methylation"/>
    <property type="evidence" value="ECO:0007669"/>
    <property type="project" value="UniProtKB-KW"/>
</dbReference>
<sequence>MPEGWQWDQTLFRGSAAYYEQGRLPYAPGYGQRLAEELGQHGQGRLLDVGCGPGLVALELAPYFAEVVGIDPDPDMLVQAARRAERLGVHNASWGEVRAEDLPAGLGTFRVMLFAQSFHWTDREQVSATAFEMIEPGGYFVHVSERKDSAVDPASLPHPAPPFEAIAALVRSYLGEVRRAGQGFLRFGTQSGERAIVEGAGFEGYRRLPVPAGAPVERTVDDIVAWVYSRSDSAPHLFGDRIGDFERDLRARLLETSPDGVFSEQLPDTEIWIWQRP</sequence>
<dbReference type="AlphaFoldDB" id="A0A9W6KE50"/>
<evidence type="ECO:0000259" key="3">
    <source>
        <dbReference type="Pfam" id="PF13649"/>
    </source>
</evidence>
<organism evidence="4 5">
    <name type="scientific">Dactylosporangium matsuzakiense</name>
    <dbReference type="NCBI Taxonomy" id="53360"/>
    <lineage>
        <taxon>Bacteria</taxon>
        <taxon>Bacillati</taxon>
        <taxon>Actinomycetota</taxon>
        <taxon>Actinomycetes</taxon>
        <taxon>Micromonosporales</taxon>
        <taxon>Micromonosporaceae</taxon>
        <taxon>Dactylosporangium</taxon>
    </lineage>
</organism>
<proteinExistence type="predicted"/>
<reference evidence="4" key="1">
    <citation type="journal article" date="2014" name="Int. J. Syst. Evol. Microbiol.">
        <title>Complete genome sequence of Corynebacterium casei LMG S-19264T (=DSM 44701T), isolated from a smear-ripened cheese.</title>
        <authorList>
            <consortium name="US DOE Joint Genome Institute (JGI-PGF)"/>
            <person name="Walter F."/>
            <person name="Albersmeier A."/>
            <person name="Kalinowski J."/>
            <person name="Ruckert C."/>
        </authorList>
    </citation>
    <scope>NUCLEOTIDE SEQUENCE</scope>
    <source>
        <strain evidence="4">VKM Ac-1321</strain>
    </source>
</reference>
<protein>
    <submittedName>
        <fullName evidence="4">Methyltransferase</fullName>
    </submittedName>
</protein>
<dbReference type="InterPro" id="IPR029063">
    <property type="entry name" value="SAM-dependent_MTases_sf"/>
</dbReference>
<keyword evidence="5" id="KW-1185">Reference proteome</keyword>
<name>A0A9W6KE50_9ACTN</name>
<feature type="domain" description="Methyltransferase" evidence="3">
    <location>
        <begin position="47"/>
        <end position="138"/>
    </location>
</feature>
<evidence type="ECO:0000256" key="1">
    <source>
        <dbReference type="ARBA" id="ARBA00022603"/>
    </source>
</evidence>
<accession>A0A9W6KE50</accession>
<dbReference type="EMBL" id="BSFP01000003">
    <property type="protein sequence ID" value="GLK99226.1"/>
    <property type="molecule type" value="Genomic_DNA"/>
</dbReference>
<comment type="caution">
    <text evidence="4">The sequence shown here is derived from an EMBL/GenBank/DDBJ whole genome shotgun (WGS) entry which is preliminary data.</text>
</comment>
<dbReference type="GO" id="GO:0008168">
    <property type="term" value="F:methyltransferase activity"/>
    <property type="evidence" value="ECO:0007669"/>
    <property type="project" value="UniProtKB-KW"/>
</dbReference>